<reference evidence="2 3" key="1">
    <citation type="submission" date="2020-04" db="EMBL/GenBank/DDBJ databases">
        <title>Hymenobacter polaris sp. nov., isolated from Arctic soil.</title>
        <authorList>
            <person name="Dahal R.H."/>
        </authorList>
    </citation>
    <scope>NUCLEOTIDE SEQUENCE [LARGE SCALE GENOMIC DNA]</scope>
    <source>
        <strain evidence="2 3">RP-2-7</strain>
    </source>
</reference>
<dbReference type="InterPro" id="IPR039440">
    <property type="entry name" value="DUF3850"/>
</dbReference>
<name>A0A7Y0AES0_9BACT</name>
<feature type="domain" description="DUF3850" evidence="1">
    <location>
        <begin position="19"/>
        <end position="95"/>
    </location>
</feature>
<gene>
    <name evidence="2" type="ORF">HHL22_12545</name>
</gene>
<proteinExistence type="predicted"/>
<evidence type="ECO:0000313" key="3">
    <source>
        <dbReference type="Proteomes" id="UP000559626"/>
    </source>
</evidence>
<dbReference type="Pfam" id="PF12961">
    <property type="entry name" value="DUF3850"/>
    <property type="match status" value="1"/>
</dbReference>
<sequence length="111" mass="12331">MSRYSSSPVSTVTTASHRTHELQLWPQCFAAVAAGTKPFDVRENDYDFQVGDALLLREYDPDRHEYSGQTLLRYVSHVLCGGEFGVQEGWCVLGLGNVAPLPAGITDTRLW</sequence>
<dbReference type="InterPro" id="IPR015947">
    <property type="entry name" value="PUA-like_sf"/>
</dbReference>
<keyword evidence="3" id="KW-1185">Reference proteome</keyword>
<dbReference type="AlphaFoldDB" id="A0A7Y0AES0"/>
<dbReference type="EMBL" id="JABBGH010000002">
    <property type="protein sequence ID" value="NML66034.1"/>
    <property type="molecule type" value="Genomic_DNA"/>
</dbReference>
<dbReference type="SUPFAM" id="SSF88697">
    <property type="entry name" value="PUA domain-like"/>
    <property type="match status" value="1"/>
</dbReference>
<evidence type="ECO:0000313" key="2">
    <source>
        <dbReference type="EMBL" id="NML66034.1"/>
    </source>
</evidence>
<dbReference type="Gene3D" id="2.30.130.30">
    <property type="entry name" value="Hypothetical protein"/>
    <property type="match status" value="1"/>
</dbReference>
<evidence type="ECO:0000259" key="1">
    <source>
        <dbReference type="Pfam" id="PF12961"/>
    </source>
</evidence>
<organism evidence="2 3">
    <name type="scientific">Hymenobacter polaris</name>
    <dbReference type="NCBI Taxonomy" id="2682546"/>
    <lineage>
        <taxon>Bacteria</taxon>
        <taxon>Pseudomonadati</taxon>
        <taxon>Bacteroidota</taxon>
        <taxon>Cytophagia</taxon>
        <taxon>Cytophagales</taxon>
        <taxon>Hymenobacteraceae</taxon>
        <taxon>Hymenobacter</taxon>
    </lineage>
</organism>
<dbReference type="RefSeq" id="WP_169531698.1">
    <property type="nucleotide sequence ID" value="NZ_JABBGH010000002.1"/>
</dbReference>
<dbReference type="Proteomes" id="UP000559626">
    <property type="component" value="Unassembled WGS sequence"/>
</dbReference>
<accession>A0A7Y0AES0</accession>
<protein>
    <submittedName>
        <fullName evidence="2">DUF3850 domain-containing protein</fullName>
    </submittedName>
</protein>
<comment type="caution">
    <text evidence="2">The sequence shown here is derived from an EMBL/GenBank/DDBJ whole genome shotgun (WGS) entry which is preliminary data.</text>
</comment>